<dbReference type="KEGG" id="lcu:PL11_006860"/>
<organism evidence="1 2">
    <name type="scientific">Lentilactobacillus curieae</name>
    <dbReference type="NCBI Taxonomy" id="1138822"/>
    <lineage>
        <taxon>Bacteria</taxon>
        <taxon>Bacillati</taxon>
        <taxon>Bacillota</taxon>
        <taxon>Bacilli</taxon>
        <taxon>Lactobacillales</taxon>
        <taxon>Lactobacillaceae</taxon>
        <taxon>Lentilactobacillus</taxon>
    </lineage>
</organism>
<dbReference type="InterPro" id="IPR032254">
    <property type="entry name" value="DUF4828"/>
</dbReference>
<dbReference type="RefSeq" id="WP_052127835.1">
    <property type="nucleotide sequence ID" value="NZ_CP018906.1"/>
</dbReference>
<proteinExistence type="predicted"/>
<evidence type="ECO:0000313" key="1">
    <source>
        <dbReference type="EMBL" id="AQW21666.1"/>
    </source>
</evidence>
<accession>A0A1S6QJ90</accession>
<dbReference type="AlphaFoldDB" id="A0A1S6QJ90"/>
<keyword evidence="2" id="KW-1185">Reference proteome</keyword>
<name>A0A1S6QJ90_9LACO</name>
<evidence type="ECO:0000313" key="2">
    <source>
        <dbReference type="Proteomes" id="UP000030361"/>
    </source>
</evidence>
<dbReference type="Pfam" id="PF16110">
    <property type="entry name" value="DUF4828"/>
    <property type="match status" value="1"/>
</dbReference>
<dbReference type="EMBL" id="CP018906">
    <property type="protein sequence ID" value="AQW21666.1"/>
    <property type="molecule type" value="Genomic_DNA"/>
</dbReference>
<sequence>MKFNSLIKPFQSLFRKRDNNVYKTSVKNPIFPGTYHYTDNNSHRHTLEIQSAFDLKIDRHSVPVQVKKTDRDEVVLVDNFGYKIEIQTNAGKPIKFYDESDNATYKLSLA</sequence>
<protein>
    <submittedName>
        <fullName evidence="1">DUF4828 domain-containing protein</fullName>
    </submittedName>
</protein>
<reference evidence="1 2" key="1">
    <citation type="journal article" date="2015" name="Genome Announc.">
        <title>Genome Sequence of Lactobacillus curieae CCTCC M 2011381T, a Novel Producer of Gamma-aminobutyric Acid.</title>
        <authorList>
            <person name="Wang Y."/>
            <person name="Wang Y."/>
            <person name="Lang C."/>
            <person name="Wei D."/>
            <person name="Xu P."/>
            <person name="Xie J."/>
        </authorList>
    </citation>
    <scope>NUCLEOTIDE SEQUENCE [LARGE SCALE GENOMIC DNA]</scope>
    <source>
        <strain evidence="1 2">CCTCC M 2011381</strain>
    </source>
</reference>
<gene>
    <name evidence="1" type="ORF">PL11_006860</name>
</gene>
<dbReference type="Proteomes" id="UP000030361">
    <property type="component" value="Chromosome"/>
</dbReference>